<evidence type="ECO:0000313" key="2">
    <source>
        <dbReference type="Proteomes" id="UP001055091"/>
    </source>
</evidence>
<dbReference type="Gene3D" id="3.40.50.300">
    <property type="entry name" value="P-loop containing nucleotide triphosphate hydrolases"/>
    <property type="match status" value="1"/>
</dbReference>
<evidence type="ECO:0008006" key="3">
    <source>
        <dbReference type="Google" id="ProtNLM"/>
    </source>
</evidence>
<dbReference type="SUPFAM" id="SSF52540">
    <property type="entry name" value="P-loop containing nucleoside triphosphate hydrolases"/>
    <property type="match status" value="1"/>
</dbReference>
<comment type="caution">
    <text evidence="1">The sequence shown here is derived from an EMBL/GenBank/DDBJ whole genome shotgun (WGS) entry which is preliminary data.</text>
</comment>
<accession>A0AA37JLU3</accession>
<dbReference type="InterPro" id="IPR027417">
    <property type="entry name" value="P-loop_NTPase"/>
</dbReference>
<reference evidence="1" key="1">
    <citation type="submission" date="2022-01" db="EMBL/GenBank/DDBJ databases">
        <title>Novel bile acid biosynthetic pathways are enriched in the microbiome of centenarians.</title>
        <authorList>
            <person name="Sato Y."/>
            <person name="Atarashi K."/>
            <person name="Plichta R.D."/>
            <person name="Arai Y."/>
            <person name="Sasajima S."/>
            <person name="Kearney M.S."/>
            <person name="Suda W."/>
            <person name="Takeshita K."/>
            <person name="Sasaki T."/>
            <person name="Okamoto S."/>
            <person name="Skelly N.A."/>
            <person name="Okamura Y."/>
            <person name="Vlamakis H."/>
            <person name="Li Y."/>
            <person name="Tanoue T."/>
            <person name="Takei H."/>
            <person name="Nittono H."/>
            <person name="Narushima S."/>
            <person name="Irie J."/>
            <person name="Itoh H."/>
            <person name="Moriya K."/>
            <person name="Sugiura Y."/>
            <person name="Suematsu M."/>
            <person name="Moritoki N."/>
            <person name="Shibata S."/>
            <person name="Littman R.D."/>
            <person name="Fischbach A.M."/>
            <person name="Uwamino Y."/>
            <person name="Inoue T."/>
            <person name="Honda A."/>
            <person name="Hattori M."/>
            <person name="Murai T."/>
            <person name="Xavier J.R."/>
            <person name="Hirose N."/>
            <person name="Honda K."/>
        </authorList>
    </citation>
    <scope>NUCLEOTIDE SEQUENCE</scope>
    <source>
        <strain evidence="1">CE91-St55</strain>
    </source>
</reference>
<proteinExistence type="predicted"/>
<name>A0AA37JLU3_9FIRM</name>
<gene>
    <name evidence="1" type="ORF">CE91St55_55500</name>
</gene>
<dbReference type="RefSeq" id="WP_118519121.1">
    <property type="nucleotide sequence ID" value="NZ_BQNJ01000002.1"/>
</dbReference>
<dbReference type="Proteomes" id="UP001055091">
    <property type="component" value="Unassembled WGS sequence"/>
</dbReference>
<dbReference type="AlphaFoldDB" id="A0AA37JLU3"/>
<protein>
    <recommendedName>
        <fullName evidence="3">Zonular occludens toxin (Zot)</fullName>
    </recommendedName>
</protein>
<dbReference type="EMBL" id="BQNJ01000002">
    <property type="protein sequence ID" value="GKH03569.1"/>
    <property type="molecule type" value="Genomic_DNA"/>
</dbReference>
<sequence length="222" mass="25991">MSFKWYMGSLDPVNMLRVVKYNQDFRKQHPEFFDPEGIIVFCGMQGAGKTISAVQYVQKLCEKYPQVKVCSNMTLKLPEDIEFIPWDGVHCFTDIDNGYAGVIYLLDEIHLEFNSLESKKMDSNIFTVVSQQRKQRKHIVGTSQVFSRIAKPFREQFRYAVACRTLFKCIQINSLIDAKNAHEENGEVVASSIKRFFWFHSPQLYDSYDTYAVMNRYRQDWG</sequence>
<evidence type="ECO:0000313" key="1">
    <source>
        <dbReference type="EMBL" id="GKH03569.1"/>
    </source>
</evidence>
<organism evidence="1 2">
    <name type="scientific">Hungatella hathewayi</name>
    <dbReference type="NCBI Taxonomy" id="154046"/>
    <lineage>
        <taxon>Bacteria</taxon>
        <taxon>Bacillati</taxon>
        <taxon>Bacillota</taxon>
        <taxon>Clostridia</taxon>
        <taxon>Lachnospirales</taxon>
        <taxon>Lachnospiraceae</taxon>
        <taxon>Hungatella</taxon>
    </lineage>
</organism>